<name>A0ACC3MZH4_9PEZI</name>
<evidence type="ECO:0000313" key="1">
    <source>
        <dbReference type="EMBL" id="KAK3707059.1"/>
    </source>
</evidence>
<evidence type="ECO:0000313" key="2">
    <source>
        <dbReference type="Proteomes" id="UP001281147"/>
    </source>
</evidence>
<organism evidence="1 2">
    <name type="scientific">Vermiconidia calcicola</name>
    <dbReference type="NCBI Taxonomy" id="1690605"/>
    <lineage>
        <taxon>Eukaryota</taxon>
        <taxon>Fungi</taxon>
        <taxon>Dikarya</taxon>
        <taxon>Ascomycota</taxon>
        <taxon>Pezizomycotina</taxon>
        <taxon>Dothideomycetes</taxon>
        <taxon>Dothideomycetidae</taxon>
        <taxon>Mycosphaerellales</taxon>
        <taxon>Extremaceae</taxon>
        <taxon>Vermiconidia</taxon>
    </lineage>
</organism>
<sequence>MRLEFAPFDVKVITLYAGGLTWGNFQNVWPLAPEVTHDLRRVDEWLRVIGVPARTTGRPDLLEEEQFLAQMRAWAVRVLQETLSRRRSECVESRAVPVLGQAPNTFDADDAEAALGTDWMSGVSVQHPDVFPLDQTHWMEFGQTWGWL</sequence>
<dbReference type="Proteomes" id="UP001281147">
    <property type="component" value="Unassembled WGS sequence"/>
</dbReference>
<dbReference type="EMBL" id="JAUTXU010000114">
    <property type="protein sequence ID" value="KAK3707059.1"/>
    <property type="molecule type" value="Genomic_DNA"/>
</dbReference>
<comment type="caution">
    <text evidence="1">The sequence shown here is derived from an EMBL/GenBank/DDBJ whole genome shotgun (WGS) entry which is preliminary data.</text>
</comment>
<accession>A0ACC3MZH4</accession>
<gene>
    <name evidence="1" type="ORF">LTR37_012391</name>
</gene>
<proteinExistence type="predicted"/>
<protein>
    <submittedName>
        <fullName evidence="1">Uncharacterized protein</fullName>
    </submittedName>
</protein>
<reference evidence="1" key="1">
    <citation type="submission" date="2023-07" db="EMBL/GenBank/DDBJ databases">
        <title>Black Yeasts Isolated from many extreme environments.</title>
        <authorList>
            <person name="Coleine C."/>
            <person name="Stajich J.E."/>
            <person name="Selbmann L."/>
        </authorList>
    </citation>
    <scope>NUCLEOTIDE SEQUENCE</scope>
    <source>
        <strain evidence="1">CCFEE 5714</strain>
    </source>
</reference>
<keyword evidence="2" id="KW-1185">Reference proteome</keyword>